<dbReference type="EMBL" id="CP048685">
    <property type="protein sequence ID" value="QPJ60356.1"/>
    <property type="molecule type" value="Genomic_DNA"/>
</dbReference>
<reference evidence="3 4" key="1">
    <citation type="submission" date="2020-02" db="EMBL/GenBank/DDBJ databases">
        <title>Genomic and physiological characterization of two novel Nitrospinaceae genera.</title>
        <authorList>
            <person name="Mueller A.J."/>
            <person name="Jung M.-Y."/>
            <person name="Strachan C.R."/>
            <person name="Herbold C.W."/>
            <person name="Kirkegaard R.H."/>
            <person name="Daims H."/>
        </authorList>
    </citation>
    <scope>NUCLEOTIDE SEQUENCE [LARGE SCALE GENOMIC DNA]</scope>
    <source>
        <strain evidence="3">EB</strain>
    </source>
</reference>
<name>A0A7T0BSZ6_9BACT</name>
<evidence type="ECO:0000256" key="1">
    <source>
        <dbReference type="SAM" id="MobiDB-lite"/>
    </source>
</evidence>
<accession>A0A7T0BSZ6</accession>
<evidence type="ECO:0000313" key="3">
    <source>
        <dbReference type="EMBL" id="QPJ60356.1"/>
    </source>
</evidence>
<dbReference type="Proteomes" id="UP000594688">
    <property type="component" value="Chromosome"/>
</dbReference>
<evidence type="ECO:0000313" key="4">
    <source>
        <dbReference type="Proteomes" id="UP000594688"/>
    </source>
</evidence>
<dbReference type="KEGG" id="nli:G3M70_06090"/>
<keyword evidence="2" id="KW-1133">Transmembrane helix</keyword>
<dbReference type="AlphaFoldDB" id="A0A7T0BSZ6"/>
<keyword evidence="2" id="KW-0812">Transmembrane</keyword>
<evidence type="ECO:0000256" key="2">
    <source>
        <dbReference type="SAM" id="Phobius"/>
    </source>
</evidence>
<feature type="region of interest" description="Disordered" evidence="1">
    <location>
        <begin position="1"/>
        <end position="25"/>
    </location>
</feature>
<organism evidence="3 4">
    <name type="scientific">Candidatus Nitronauta litoralis</name>
    <dbReference type="NCBI Taxonomy" id="2705533"/>
    <lineage>
        <taxon>Bacteria</taxon>
        <taxon>Pseudomonadati</taxon>
        <taxon>Nitrospinota/Tectimicrobiota group</taxon>
        <taxon>Nitrospinota</taxon>
        <taxon>Nitrospinia</taxon>
        <taxon>Nitrospinales</taxon>
        <taxon>Nitrospinaceae</taxon>
        <taxon>Candidatus Nitronauta</taxon>
    </lineage>
</organism>
<protein>
    <submittedName>
        <fullName evidence="3">Uncharacterized protein</fullName>
    </submittedName>
</protein>
<keyword evidence="2" id="KW-0472">Membrane</keyword>
<gene>
    <name evidence="3" type="ORF">G3M70_06090</name>
</gene>
<sequence>MEEAEKVVEEAQGDSASDPDSRTSAASSSFWNRYKAEMGLAAVVLYVFLLALGTIGELFNVEWILDLPLFRPPGKY</sequence>
<proteinExistence type="predicted"/>
<feature type="transmembrane region" description="Helical" evidence="2">
    <location>
        <begin position="38"/>
        <end position="59"/>
    </location>
</feature>